<evidence type="ECO:0000313" key="4">
    <source>
        <dbReference type="Proteomes" id="UP000199220"/>
    </source>
</evidence>
<evidence type="ECO:0000313" key="3">
    <source>
        <dbReference type="EMBL" id="SEE93849.1"/>
    </source>
</evidence>
<dbReference type="OrthoDB" id="8017424at2"/>
<dbReference type="InterPro" id="IPR017195">
    <property type="entry name" value="ABC_thiamin-permease_prd"/>
</dbReference>
<keyword evidence="2" id="KW-0472">Membrane</keyword>
<evidence type="ECO:0000256" key="1">
    <source>
        <dbReference type="SAM" id="MobiDB-lite"/>
    </source>
</evidence>
<evidence type="ECO:0000256" key="2">
    <source>
        <dbReference type="SAM" id="Phobius"/>
    </source>
</evidence>
<reference evidence="4" key="1">
    <citation type="submission" date="2016-10" db="EMBL/GenBank/DDBJ databases">
        <authorList>
            <person name="Varghese N."/>
            <person name="Submissions S."/>
        </authorList>
    </citation>
    <scope>NUCLEOTIDE SEQUENCE [LARGE SCALE GENOMIC DNA]</scope>
    <source>
        <strain evidence="4">DSM 21368</strain>
    </source>
</reference>
<dbReference type="AlphaFoldDB" id="A0A1H5MWV6"/>
<keyword evidence="2" id="KW-1133">Transmembrane helix</keyword>
<gene>
    <name evidence="3" type="ORF">SAMN04488554_3719</name>
</gene>
<dbReference type="Proteomes" id="UP000199220">
    <property type="component" value="Unassembled WGS sequence"/>
</dbReference>
<feature type="transmembrane region" description="Helical" evidence="2">
    <location>
        <begin position="126"/>
        <end position="150"/>
    </location>
</feature>
<proteinExistence type="predicted"/>
<sequence>MSAATPTPRRRPVTLHDLVLLAVLAVVFGFLYWALVQVWGWLQVAMGPMGDLAQNVLIGGWMVVAPLALYIVRKPGVGIVVEIIASIVEVVFLASPVGPTLILVALIQGVGAEAAFAATRYRRYGWWVFVVSGITAALANLVLGMVRFGWAGQDLFALRVGFQFASGILLCGLLAKVIGDALLRTGVLDNYAIGRAAREAERATGRATEPAPTAAPEQSTQPEVSARTRPDESSGADNP</sequence>
<feature type="compositionally biased region" description="Low complexity" evidence="1">
    <location>
        <begin position="205"/>
        <end position="222"/>
    </location>
</feature>
<feature type="transmembrane region" description="Helical" evidence="2">
    <location>
        <begin position="156"/>
        <end position="175"/>
    </location>
</feature>
<dbReference type="EMBL" id="FNTX01000002">
    <property type="protein sequence ID" value="SEE93849.1"/>
    <property type="molecule type" value="Genomic_DNA"/>
</dbReference>
<keyword evidence="2" id="KW-0812">Transmembrane</keyword>
<feature type="transmembrane region" description="Helical" evidence="2">
    <location>
        <begin position="18"/>
        <end position="40"/>
    </location>
</feature>
<feature type="transmembrane region" description="Helical" evidence="2">
    <location>
        <begin position="52"/>
        <end position="72"/>
    </location>
</feature>
<keyword evidence="4" id="KW-1185">Reference proteome</keyword>
<dbReference type="Pfam" id="PF09819">
    <property type="entry name" value="ABC_cobalt"/>
    <property type="match status" value="1"/>
</dbReference>
<feature type="transmembrane region" description="Helical" evidence="2">
    <location>
        <begin position="101"/>
        <end position="119"/>
    </location>
</feature>
<organism evidence="3 4">
    <name type="scientific">Ruania alba</name>
    <dbReference type="NCBI Taxonomy" id="648782"/>
    <lineage>
        <taxon>Bacteria</taxon>
        <taxon>Bacillati</taxon>
        <taxon>Actinomycetota</taxon>
        <taxon>Actinomycetes</taxon>
        <taxon>Micrococcales</taxon>
        <taxon>Ruaniaceae</taxon>
        <taxon>Ruania</taxon>
    </lineage>
</organism>
<protein>
    <submittedName>
        <fullName evidence="3">Energy-coupling factor transport system substrate-specific component</fullName>
    </submittedName>
</protein>
<accession>A0A1H5MWV6</accession>
<dbReference type="STRING" id="648782.SAMN04488554_3719"/>
<name>A0A1H5MWV6_9MICO</name>
<dbReference type="RefSeq" id="WP_089774537.1">
    <property type="nucleotide sequence ID" value="NZ_FNTX01000002.1"/>
</dbReference>
<feature type="transmembrane region" description="Helical" evidence="2">
    <location>
        <begin position="79"/>
        <end position="95"/>
    </location>
</feature>
<feature type="region of interest" description="Disordered" evidence="1">
    <location>
        <begin position="201"/>
        <end position="239"/>
    </location>
</feature>